<dbReference type="InterPro" id="IPR021747">
    <property type="entry name" value="DUF3313"/>
</dbReference>
<evidence type="ECO:0000313" key="1">
    <source>
        <dbReference type="EMBL" id="AQZ53614.1"/>
    </source>
</evidence>
<dbReference type="Pfam" id="PF11769">
    <property type="entry name" value="DUF3313"/>
    <property type="match status" value="1"/>
</dbReference>
<keyword evidence="2" id="KW-1185">Reference proteome</keyword>
<evidence type="ECO:0000313" key="2">
    <source>
        <dbReference type="Proteomes" id="UP000191135"/>
    </source>
</evidence>
<dbReference type="EMBL" id="CP020330">
    <property type="protein sequence ID" value="AQZ53614.1"/>
    <property type="molecule type" value="Genomic_DNA"/>
</dbReference>
<dbReference type="AlphaFoldDB" id="A0A1U9Z7F8"/>
<organism evidence="1 2">
    <name type="scientific">Martelella mediterranea DSM 17316</name>
    <dbReference type="NCBI Taxonomy" id="1122214"/>
    <lineage>
        <taxon>Bacteria</taxon>
        <taxon>Pseudomonadati</taxon>
        <taxon>Pseudomonadota</taxon>
        <taxon>Alphaproteobacteria</taxon>
        <taxon>Hyphomicrobiales</taxon>
        <taxon>Aurantimonadaceae</taxon>
        <taxon>Martelella</taxon>
    </lineage>
</organism>
<proteinExistence type="predicted"/>
<sequence>MPLKDAGTLTSYSNLGAPKGKLSKKRIYVDGKGLAAAKTASIVPTTYAFGAASRVKARADRSMVSNALDRALCVALSEKYQMVPAGQPADITIRSVITNVVPTNKTAAGIATVVTVGGGFAIPSDVPFVGVPRLPIGLGGLAVESEAVDSGGVQRAAIVWARGANAIQDNPRVSEVGDAYGLASKFASDFSEMLIAGKEPKMWDISLPTRHGVQSWLGGKPKYPACDAFGRAPGVLGAIAANYGLPPEWTEKKPKPLATH</sequence>
<reference evidence="1 2" key="1">
    <citation type="submission" date="2017-03" db="EMBL/GenBank/DDBJ databases">
        <title>Foreign affairs: Plasmid Transfer between Roseobacters and Rhizobia.</title>
        <authorList>
            <person name="Bartling P."/>
            <person name="Bunk B."/>
            <person name="Overmann J."/>
            <person name="Brinkmann H."/>
            <person name="Petersen J."/>
        </authorList>
    </citation>
    <scope>NUCLEOTIDE SEQUENCE [LARGE SCALE GENOMIC DNA]</scope>
    <source>
        <strain evidence="1 2">MACL11</strain>
    </source>
</reference>
<evidence type="ECO:0008006" key="3">
    <source>
        <dbReference type="Google" id="ProtNLM"/>
    </source>
</evidence>
<dbReference type="eggNOG" id="ENOG502Z8WI">
    <property type="taxonomic scope" value="Bacteria"/>
</dbReference>
<protein>
    <recommendedName>
        <fullName evidence="3">DUF3313 domain-containing protein</fullName>
    </recommendedName>
</protein>
<dbReference type="Proteomes" id="UP000191135">
    <property type="component" value="Chromosome"/>
</dbReference>
<dbReference type="KEGG" id="mmed:Mame_04322"/>
<name>A0A1U9Z7F8_9HYPH</name>
<accession>A0A1U9Z7F8</accession>
<gene>
    <name evidence="1" type="ORF">Mame_04322</name>
</gene>